<reference evidence="2" key="2">
    <citation type="journal article" date="2013" name="PLoS Genet.">
        <title>Comparative genome structure, secondary metabolite, and effector coding capacity across Cochliobolus pathogens.</title>
        <authorList>
            <person name="Condon B.J."/>
            <person name="Leng Y."/>
            <person name="Wu D."/>
            <person name="Bushley K.E."/>
            <person name="Ohm R.A."/>
            <person name="Otillar R."/>
            <person name="Martin J."/>
            <person name="Schackwitz W."/>
            <person name="Grimwood J."/>
            <person name="MohdZainudin N."/>
            <person name="Xue C."/>
            <person name="Wang R."/>
            <person name="Manning V.A."/>
            <person name="Dhillon B."/>
            <person name="Tu Z.J."/>
            <person name="Steffenson B.J."/>
            <person name="Salamov A."/>
            <person name="Sun H."/>
            <person name="Lowry S."/>
            <person name="LaButti K."/>
            <person name="Han J."/>
            <person name="Copeland A."/>
            <person name="Lindquist E."/>
            <person name="Barry K."/>
            <person name="Schmutz J."/>
            <person name="Baker S.E."/>
            <person name="Ciuffetti L.M."/>
            <person name="Grigoriev I.V."/>
            <person name="Zhong S."/>
            <person name="Turgeon B.G."/>
        </authorList>
    </citation>
    <scope>NUCLEOTIDE SEQUENCE [LARGE SCALE GENOMIC DNA]</scope>
    <source>
        <strain evidence="2">C5 / ATCC 48332 / race O</strain>
    </source>
</reference>
<reference evidence="1 2" key="1">
    <citation type="journal article" date="2012" name="PLoS Pathog.">
        <title>Diverse lifestyles and strategies of plant pathogenesis encoded in the genomes of eighteen Dothideomycetes fungi.</title>
        <authorList>
            <person name="Ohm R.A."/>
            <person name="Feau N."/>
            <person name="Henrissat B."/>
            <person name="Schoch C.L."/>
            <person name="Horwitz B.A."/>
            <person name="Barry K.W."/>
            <person name="Condon B.J."/>
            <person name="Copeland A.C."/>
            <person name="Dhillon B."/>
            <person name="Glaser F."/>
            <person name="Hesse C.N."/>
            <person name="Kosti I."/>
            <person name="LaButti K."/>
            <person name="Lindquist E.A."/>
            <person name="Lucas S."/>
            <person name="Salamov A.A."/>
            <person name="Bradshaw R.E."/>
            <person name="Ciuffetti L."/>
            <person name="Hamelin R.C."/>
            <person name="Kema G.H.J."/>
            <person name="Lawrence C."/>
            <person name="Scott J.A."/>
            <person name="Spatafora J.W."/>
            <person name="Turgeon B.G."/>
            <person name="de Wit P.J.G.M."/>
            <person name="Zhong S."/>
            <person name="Goodwin S.B."/>
            <person name="Grigoriev I.V."/>
        </authorList>
    </citation>
    <scope>NUCLEOTIDE SEQUENCE [LARGE SCALE GENOMIC DNA]</scope>
    <source>
        <strain evidence="2">C5 / ATCC 48332 / race O</strain>
    </source>
</reference>
<proteinExistence type="predicted"/>
<gene>
    <name evidence="1" type="ORF">COCHEDRAFT_1023655</name>
</gene>
<protein>
    <submittedName>
        <fullName evidence="1">Uncharacterized protein</fullName>
    </submittedName>
</protein>
<evidence type="ECO:0000313" key="2">
    <source>
        <dbReference type="Proteomes" id="UP000016936"/>
    </source>
</evidence>
<sequence>MRKNTRPGLLESNSGMMYWEPALVFYLSVRCARVMVIVGIHRRYVSKTADVPDDPHTVVIGVGP</sequence>
<keyword evidence="2" id="KW-1185">Reference proteome</keyword>
<dbReference type="HOGENOM" id="CLU_2873751_0_0_1"/>
<feature type="non-terminal residue" evidence="1">
    <location>
        <position position="64"/>
    </location>
</feature>
<organism evidence="1 2">
    <name type="scientific">Cochliobolus heterostrophus (strain C5 / ATCC 48332 / race O)</name>
    <name type="common">Southern corn leaf blight fungus</name>
    <name type="synonym">Bipolaris maydis</name>
    <dbReference type="NCBI Taxonomy" id="701091"/>
    <lineage>
        <taxon>Eukaryota</taxon>
        <taxon>Fungi</taxon>
        <taxon>Dikarya</taxon>
        <taxon>Ascomycota</taxon>
        <taxon>Pezizomycotina</taxon>
        <taxon>Dothideomycetes</taxon>
        <taxon>Pleosporomycetidae</taxon>
        <taxon>Pleosporales</taxon>
        <taxon>Pleosporineae</taxon>
        <taxon>Pleosporaceae</taxon>
        <taxon>Bipolaris</taxon>
    </lineage>
</organism>
<evidence type="ECO:0000313" key="1">
    <source>
        <dbReference type="EMBL" id="EMD87668.1"/>
    </source>
</evidence>
<dbReference type="Proteomes" id="UP000016936">
    <property type="component" value="Unassembled WGS sequence"/>
</dbReference>
<dbReference type="EMBL" id="KB445582">
    <property type="protein sequence ID" value="EMD87668.1"/>
    <property type="molecule type" value="Genomic_DNA"/>
</dbReference>
<name>M2UI36_COCH5</name>
<dbReference type="AlphaFoldDB" id="M2UI36"/>
<accession>M2UI36</accession>